<evidence type="ECO:0000313" key="2">
    <source>
        <dbReference type="Proteomes" id="UP001057221"/>
    </source>
</evidence>
<evidence type="ECO:0000313" key="1">
    <source>
        <dbReference type="EMBL" id="USN14923.1"/>
    </source>
</evidence>
<gene>
    <name evidence="1" type="ORF">DOMOVOI_04520</name>
</gene>
<keyword evidence="2" id="KW-1185">Reference proteome</keyword>
<dbReference type="Proteomes" id="UP001057221">
    <property type="component" value="Segment"/>
</dbReference>
<reference evidence="1 2" key="1">
    <citation type="submission" date="2022-05" db="EMBL/GenBank/DDBJ databases">
        <authorList>
            <person name="Friedrich I."/>
            <person name="Poehlein A."/>
            <person name="Schneider D."/>
            <person name="Hertel R."/>
            <person name="Daniel R."/>
        </authorList>
    </citation>
    <scope>NUCLEOTIDE SEQUENCE [LARGE SCALE GENOMIC DNA]</scope>
</reference>
<accession>A0A9E7MRA0</accession>
<sequence length="123" mass="12841">MANSPILDIIQVSPNQNQKETTINTAVAVLEQAANAQRVIALTTVAKTLTKAEFTRAFHLRFSGHAVPLVVTLPATPRFFAASNEGTGALTLQCSPTGASVALPAGARRLVVSDGVDVFLLTA</sequence>
<proteinExistence type="predicted"/>
<dbReference type="EMBL" id="ON529855">
    <property type="protein sequence ID" value="USN14923.1"/>
    <property type="molecule type" value="Genomic_DNA"/>
</dbReference>
<name>A0A9E7MRA0_9CAUD</name>
<protein>
    <submittedName>
        <fullName evidence="1">Tail protein</fullName>
    </submittedName>
</protein>
<organism evidence="1 2">
    <name type="scientific">Brevundimonas phage vB_BpoS-Domovoi</name>
    <dbReference type="NCBI Taxonomy" id="2948598"/>
    <lineage>
        <taxon>Viruses</taxon>
        <taxon>Duplodnaviria</taxon>
        <taxon>Heunggongvirae</taxon>
        <taxon>Uroviricota</taxon>
        <taxon>Caudoviricetes</taxon>
        <taxon>Jeanschmidtviridae</taxon>
        <taxon>Marchewkavirus</taxon>
        <taxon>Marchewkavirus domovoi</taxon>
    </lineage>
</organism>